<dbReference type="Gene3D" id="2.10.90.10">
    <property type="entry name" value="Cystine-knot cytokines"/>
    <property type="match status" value="1"/>
</dbReference>
<comment type="subcellular location">
    <subcellularLocation>
        <location evidence="1">Secreted</location>
    </subcellularLocation>
</comment>
<evidence type="ECO:0000313" key="7">
    <source>
        <dbReference type="Proteomes" id="UP000314294"/>
    </source>
</evidence>
<feature type="chain" id="PRO_5021391898" description="Interleukin-17C" evidence="5">
    <location>
        <begin position="17"/>
        <end position="161"/>
    </location>
</feature>
<dbReference type="SUPFAM" id="SSF57501">
    <property type="entry name" value="Cystine-knot cytokines"/>
    <property type="match status" value="1"/>
</dbReference>
<dbReference type="InterPro" id="IPR010345">
    <property type="entry name" value="IL-17_fam"/>
</dbReference>
<accession>A0A4Z2G278</accession>
<dbReference type="OrthoDB" id="6038945at2759"/>
<organism evidence="6 7">
    <name type="scientific">Liparis tanakae</name>
    <name type="common">Tanaka's snailfish</name>
    <dbReference type="NCBI Taxonomy" id="230148"/>
    <lineage>
        <taxon>Eukaryota</taxon>
        <taxon>Metazoa</taxon>
        <taxon>Chordata</taxon>
        <taxon>Craniata</taxon>
        <taxon>Vertebrata</taxon>
        <taxon>Euteleostomi</taxon>
        <taxon>Actinopterygii</taxon>
        <taxon>Neopterygii</taxon>
        <taxon>Teleostei</taxon>
        <taxon>Neoteleostei</taxon>
        <taxon>Acanthomorphata</taxon>
        <taxon>Eupercaria</taxon>
        <taxon>Perciformes</taxon>
        <taxon>Cottioidei</taxon>
        <taxon>Cottales</taxon>
        <taxon>Liparidae</taxon>
        <taxon>Liparis</taxon>
    </lineage>
</organism>
<evidence type="ECO:0008006" key="8">
    <source>
        <dbReference type="Google" id="ProtNLM"/>
    </source>
</evidence>
<reference evidence="6 7" key="1">
    <citation type="submission" date="2019-03" db="EMBL/GenBank/DDBJ databases">
        <title>First draft genome of Liparis tanakae, snailfish: a comprehensive survey of snailfish specific genes.</title>
        <authorList>
            <person name="Kim W."/>
            <person name="Song I."/>
            <person name="Jeong J.-H."/>
            <person name="Kim D."/>
            <person name="Kim S."/>
            <person name="Ryu S."/>
            <person name="Song J.Y."/>
            <person name="Lee S.K."/>
        </authorList>
    </citation>
    <scope>NUCLEOTIDE SEQUENCE [LARGE SCALE GENOMIC DNA]</scope>
    <source>
        <tissue evidence="6">Muscle</tissue>
    </source>
</reference>
<evidence type="ECO:0000256" key="5">
    <source>
        <dbReference type="SAM" id="SignalP"/>
    </source>
</evidence>
<dbReference type="GO" id="GO:0005125">
    <property type="term" value="F:cytokine activity"/>
    <property type="evidence" value="ECO:0007669"/>
    <property type="project" value="InterPro"/>
</dbReference>
<protein>
    <recommendedName>
        <fullName evidence="8">Interleukin-17C</fullName>
    </recommendedName>
</protein>
<feature type="signal peptide" evidence="5">
    <location>
        <begin position="1"/>
        <end position="16"/>
    </location>
</feature>
<keyword evidence="4 5" id="KW-0732">Signal</keyword>
<dbReference type="Proteomes" id="UP000314294">
    <property type="component" value="Unassembled WGS sequence"/>
</dbReference>
<sequence length="161" mass="17660">MKQMLVFGLCLVPVWSCKMHRCYKDSELVEAAQRKLRSHYPQPPEPAAAAMAAAAQPGSPVSCPVALFPQRAPEHVHDRLVPMKDHFPPSYAAAQCLCSGCVLVQAGGPPVESHDYNSNVITQSRVFLKKELCDDGERYHLKPVAVKVAVGCTCTRPKSYN</sequence>
<keyword evidence="7" id="KW-1185">Reference proteome</keyword>
<dbReference type="Pfam" id="PF06083">
    <property type="entry name" value="IL17"/>
    <property type="match status" value="1"/>
</dbReference>
<evidence type="ECO:0000256" key="2">
    <source>
        <dbReference type="ARBA" id="ARBA00007236"/>
    </source>
</evidence>
<evidence type="ECO:0000313" key="6">
    <source>
        <dbReference type="EMBL" id="TNN47668.1"/>
    </source>
</evidence>
<gene>
    <name evidence="6" type="ORF">EYF80_042111</name>
</gene>
<evidence type="ECO:0000256" key="4">
    <source>
        <dbReference type="ARBA" id="ARBA00022729"/>
    </source>
</evidence>
<comment type="similarity">
    <text evidence="2">Belongs to the IL-17 family.</text>
</comment>
<name>A0A4Z2G278_9TELE</name>
<proteinExistence type="inferred from homology"/>
<dbReference type="EMBL" id="SRLO01000729">
    <property type="protein sequence ID" value="TNN47668.1"/>
    <property type="molecule type" value="Genomic_DNA"/>
</dbReference>
<dbReference type="AlphaFoldDB" id="A0A4Z2G278"/>
<keyword evidence="3" id="KW-0964">Secreted</keyword>
<comment type="caution">
    <text evidence="6">The sequence shown here is derived from an EMBL/GenBank/DDBJ whole genome shotgun (WGS) entry which is preliminary data.</text>
</comment>
<evidence type="ECO:0000256" key="1">
    <source>
        <dbReference type="ARBA" id="ARBA00004613"/>
    </source>
</evidence>
<dbReference type="InterPro" id="IPR029034">
    <property type="entry name" value="Cystine-knot_cytokine"/>
</dbReference>
<dbReference type="GO" id="GO:0005576">
    <property type="term" value="C:extracellular region"/>
    <property type="evidence" value="ECO:0007669"/>
    <property type="project" value="UniProtKB-SubCell"/>
</dbReference>
<evidence type="ECO:0000256" key="3">
    <source>
        <dbReference type="ARBA" id="ARBA00022525"/>
    </source>
</evidence>